<sequence length="557" mass="59791">MAALCAALAAAAPARGQALPQPKASAPLSTLAGQDKPPLRRLDSPGSAVAPQAGSLGLGQTSGLPAGANYGAPVKRQKLPKPYPPRRAPYPPPFSPKTPLPALEPYKSSYVAKQRALRLRSTYAPPGQHLLAPAPPPVTVAAEPTIKAKGKPKVEMNPYDPLGVAVGSTLLFPFVQTSGGYDDNPNRLSASYNPRGSTLFRGEGGLRVKSNWSRHSLEGELRGGYSEYFDYPTASRADAQGAMTARYDLTTDTALDLRGRLQLDTQRPGAPAISADQSSVYVVNRPIILGVGTQGGVTQKFSRIEVSLRGTYDRVWYQDAQYSNGTTLNLASTSYNDFGGLLRASYEVTPDLKPFVEGTLDKRIHDSPVDPYGFYRDSTGYTIRGGATFNVTEMVKGEISGGYGQRNYADFRLAELRGPVIDAALIYTPSALTTLTLRGSTTMNETTLAYASGVLTRSITATLSHDLMRNLNITFTGNYYFNDYQSSNSPVVVAAATASGASLNVRERGGSAAVRLEYKLTRSITLRGSFTHEQLSSSFRNAGYSANVYLLGLRFQL</sequence>
<evidence type="ECO:0000313" key="3">
    <source>
        <dbReference type="Proteomes" id="UP001317629"/>
    </source>
</evidence>
<dbReference type="InterPro" id="IPR018759">
    <property type="entry name" value="BBP2_2"/>
</dbReference>
<dbReference type="RefSeq" id="WP_281930348.1">
    <property type="nucleotide sequence ID" value="NZ_AP027142.1"/>
</dbReference>
<evidence type="ECO:0000313" key="2">
    <source>
        <dbReference type="EMBL" id="BDV33055.1"/>
    </source>
</evidence>
<keyword evidence="3" id="KW-1185">Reference proteome</keyword>
<dbReference type="Pfam" id="PF10082">
    <property type="entry name" value="BBP2_2"/>
    <property type="match status" value="1"/>
</dbReference>
<dbReference type="EMBL" id="AP027142">
    <property type="protein sequence ID" value="BDV33055.1"/>
    <property type="molecule type" value="Genomic_DNA"/>
</dbReference>
<protein>
    <submittedName>
        <fullName evidence="2">Membrane protein</fullName>
    </submittedName>
</protein>
<name>A0ABM8E5A4_9HYPH</name>
<feature type="compositionally biased region" description="Pro residues" evidence="1">
    <location>
        <begin position="81"/>
        <end position="99"/>
    </location>
</feature>
<gene>
    <name evidence="2" type="ORF">SS37A_05840</name>
</gene>
<feature type="compositionally biased region" description="Low complexity" evidence="1">
    <location>
        <begin position="12"/>
        <end position="22"/>
    </location>
</feature>
<feature type="region of interest" description="Disordered" evidence="1">
    <location>
        <begin position="12"/>
        <end position="101"/>
    </location>
</feature>
<accession>A0ABM8E5A4</accession>
<organism evidence="2 3">
    <name type="scientific">Methylocystis iwaonis</name>
    <dbReference type="NCBI Taxonomy" id="2885079"/>
    <lineage>
        <taxon>Bacteria</taxon>
        <taxon>Pseudomonadati</taxon>
        <taxon>Pseudomonadota</taxon>
        <taxon>Alphaproteobacteria</taxon>
        <taxon>Hyphomicrobiales</taxon>
        <taxon>Methylocystaceae</taxon>
        <taxon>Methylocystis</taxon>
    </lineage>
</organism>
<reference evidence="2 3" key="1">
    <citation type="journal article" date="2023" name="Int. J. Syst. Evol. Microbiol.">
        <title>Methylocystis iwaonis sp. nov., a type II methane-oxidizing bacterium from surface soil of a rice paddy field in Japan, and emended description of the genus Methylocystis (ex Whittenbury et al. 1970) Bowman et al. 1993.</title>
        <authorList>
            <person name="Kaise H."/>
            <person name="Sawadogo J.B."/>
            <person name="Alam M.S."/>
            <person name="Ueno C."/>
            <person name="Dianou D."/>
            <person name="Shinjo R."/>
            <person name="Asakawa S."/>
        </authorList>
    </citation>
    <scope>NUCLEOTIDE SEQUENCE [LARGE SCALE GENOMIC DNA]</scope>
    <source>
        <strain evidence="2 3">SS37A-Re</strain>
    </source>
</reference>
<proteinExistence type="predicted"/>
<evidence type="ECO:0000256" key="1">
    <source>
        <dbReference type="SAM" id="MobiDB-lite"/>
    </source>
</evidence>
<dbReference type="Proteomes" id="UP001317629">
    <property type="component" value="Chromosome"/>
</dbReference>